<feature type="domain" description="BON" evidence="2">
    <location>
        <begin position="47"/>
        <end position="115"/>
    </location>
</feature>
<proteinExistence type="predicted"/>
<feature type="chain" id="PRO_5028948888" description="BON domain-containing protein" evidence="1">
    <location>
        <begin position="25"/>
        <end position="117"/>
    </location>
</feature>
<dbReference type="InterPro" id="IPR007055">
    <property type="entry name" value="BON_dom"/>
</dbReference>
<dbReference type="AlphaFoldDB" id="A0A6S7B6W7"/>
<dbReference type="PANTHER" id="PTHR34606">
    <property type="entry name" value="BON DOMAIN-CONTAINING PROTEIN"/>
    <property type="match status" value="1"/>
</dbReference>
<evidence type="ECO:0000313" key="4">
    <source>
        <dbReference type="Proteomes" id="UP000494115"/>
    </source>
</evidence>
<dbReference type="RefSeq" id="WP_175105328.1">
    <property type="nucleotide sequence ID" value="NZ_CADIKM010000011.1"/>
</dbReference>
<evidence type="ECO:0000313" key="3">
    <source>
        <dbReference type="EMBL" id="CAB3789422.1"/>
    </source>
</evidence>
<organism evidence="3 4">
    <name type="scientific">Pararobbsia alpina</name>
    <dbReference type="NCBI Taxonomy" id="621374"/>
    <lineage>
        <taxon>Bacteria</taxon>
        <taxon>Pseudomonadati</taxon>
        <taxon>Pseudomonadota</taxon>
        <taxon>Betaproteobacteria</taxon>
        <taxon>Burkholderiales</taxon>
        <taxon>Burkholderiaceae</taxon>
        <taxon>Pararobbsia</taxon>
    </lineage>
</organism>
<accession>A0A6S7B6W7</accession>
<dbReference type="EMBL" id="CADIKM010000011">
    <property type="protein sequence ID" value="CAB3789422.1"/>
    <property type="molecule type" value="Genomic_DNA"/>
</dbReference>
<keyword evidence="4" id="KW-1185">Reference proteome</keyword>
<dbReference type="Gene3D" id="3.30.1340.30">
    <property type="match status" value="1"/>
</dbReference>
<evidence type="ECO:0000259" key="2">
    <source>
        <dbReference type="PROSITE" id="PS50914"/>
    </source>
</evidence>
<dbReference type="Pfam" id="PF04972">
    <property type="entry name" value="BON"/>
    <property type="match status" value="1"/>
</dbReference>
<protein>
    <recommendedName>
        <fullName evidence="2">BON domain-containing protein</fullName>
    </recommendedName>
</protein>
<keyword evidence="1" id="KW-0732">Signal</keyword>
<gene>
    <name evidence="3" type="ORF">LMG28138_02767</name>
</gene>
<dbReference type="InterPro" id="IPR051686">
    <property type="entry name" value="Lipoprotein_DolP"/>
</dbReference>
<reference evidence="3 4" key="1">
    <citation type="submission" date="2020-04" db="EMBL/GenBank/DDBJ databases">
        <authorList>
            <person name="De Canck E."/>
        </authorList>
    </citation>
    <scope>NUCLEOTIDE SEQUENCE [LARGE SCALE GENOMIC DNA]</scope>
    <source>
        <strain evidence="3 4">LMG 28138</strain>
    </source>
</reference>
<dbReference type="PANTHER" id="PTHR34606:SF15">
    <property type="entry name" value="BON DOMAIN-CONTAINING PROTEIN"/>
    <property type="match status" value="1"/>
</dbReference>
<feature type="signal peptide" evidence="1">
    <location>
        <begin position="1"/>
        <end position="24"/>
    </location>
</feature>
<sequence length="117" mass="12257">MKTMRRLEVASGAFLFAISLHVQAQSAADQAVSEAPSKQASEAAQAANCALAKEVLYAVVRDGAIDAVQVYVTARDGAVVLMGAVPEASQAERAAQIAKRVPGVQSVKIFLTLRMEA</sequence>
<dbReference type="InterPro" id="IPR014004">
    <property type="entry name" value="Transpt-assoc_nodulatn_dom_bac"/>
</dbReference>
<dbReference type="PROSITE" id="PS50914">
    <property type="entry name" value="BON"/>
    <property type="match status" value="1"/>
</dbReference>
<evidence type="ECO:0000256" key="1">
    <source>
        <dbReference type="SAM" id="SignalP"/>
    </source>
</evidence>
<dbReference type="Proteomes" id="UP000494115">
    <property type="component" value="Unassembled WGS sequence"/>
</dbReference>
<dbReference type="SMART" id="SM00749">
    <property type="entry name" value="BON"/>
    <property type="match status" value="1"/>
</dbReference>
<name>A0A6S7B6W7_9BURK</name>